<name>A0A3M7SZQ0_BRAPC</name>
<sequence>MIIANTLEKLPIENNFQIYKFAPNKIIFSSFPFSTRSINTQKPDIFYTSKDRRCQMDTFYINLQNTAQILGFSIIVLHPSRICTLYDQI</sequence>
<reference evidence="1 2" key="1">
    <citation type="journal article" date="2018" name="Sci. Rep.">
        <title>Genomic signatures of local adaptation to the degree of environmental predictability in rotifers.</title>
        <authorList>
            <person name="Franch-Gras L."/>
            <person name="Hahn C."/>
            <person name="Garcia-Roger E.M."/>
            <person name="Carmona M.J."/>
            <person name="Serra M."/>
            <person name="Gomez A."/>
        </authorList>
    </citation>
    <scope>NUCLEOTIDE SEQUENCE [LARGE SCALE GENOMIC DNA]</scope>
    <source>
        <strain evidence="1">HYR1</strain>
    </source>
</reference>
<gene>
    <name evidence="1" type="ORF">BpHYR1_034605</name>
</gene>
<evidence type="ECO:0000313" key="2">
    <source>
        <dbReference type="Proteomes" id="UP000276133"/>
    </source>
</evidence>
<dbReference type="AlphaFoldDB" id="A0A3M7SZQ0"/>
<dbReference type="Proteomes" id="UP000276133">
    <property type="component" value="Unassembled WGS sequence"/>
</dbReference>
<comment type="caution">
    <text evidence="1">The sequence shown here is derived from an EMBL/GenBank/DDBJ whole genome shotgun (WGS) entry which is preliminary data.</text>
</comment>
<evidence type="ECO:0000313" key="1">
    <source>
        <dbReference type="EMBL" id="RNA41236.1"/>
    </source>
</evidence>
<organism evidence="1 2">
    <name type="scientific">Brachionus plicatilis</name>
    <name type="common">Marine rotifer</name>
    <name type="synonym">Brachionus muelleri</name>
    <dbReference type="NCBI Taxonomy" id="10195"/>
    <lineage>
        <taxon>Eukaryota</taxon>
        <taxon>Metazoa</taxon>
        <taxon>Spiralia</taxon>
        <taxon>Gnathifera</taxon>
        <taxon>Rotifera</taxon>
        <taxon>Eurotatoria</taxon>
        <taxon>Monogononta</taxon>
        <taxon>Pseudotrocha</taxon>
        <taxon>Ploima</taxon>
        <taxon>Brachionidae</taxon>
        <taxon>Brachionus</taxon>
    </lineage>
</organism>
<protein>
    <submittedName>
        <fullName evidence="1">Uncharacterized protein</fullName>
    </submittedName>
</protein>
<keyword evidence="2" id="KW-1185">Reference proteome</keyword>
<dbReference type="EMBL" id="REGN01000529">
    <property type="protein sequence ID" value="RNA41236.1"/>
    <property type="molecule type" value="Genomic_DNA"/>
</dbReference>
<accession>A0A3M7SZQ0</accession>
<proteinExistence type="predicted"/>